<keyword evidence="2" id="KW-1185">Reference proteome</keyword>
<proteinExistence type="predicted"/>
<evidence type="ECO:0000313" key="2">
    <source>
        <dbReference type="Proteomes" id="UP001060215"/>
    </source>
</evidence>
<comment type="caution">
    <text evidence="1">The sequence shown here is derived from an EMBL/GenBank/DDBJ whole genome shotgun (WGS) entry which is preliminary data.</text>
</comment>
<organism evidence="1 2">
    <name type="scientific">Camellia lanceoleosa</name>
    <dbReference type="NCBI Taxonomy" id="1840588"/>
    <lineage>
        <taxon>Eukaryota</taxon>
        <taxon>Viridiplantae</taxon>
        <taxon>Streptophyta</taxon>
        <taxon>Embryophyta</taxon>
        <taxon>Tracheophyta</taxon>
        <taxon>Spermatophyta</taxon>
        <taxon>Magnoliopsida</taxon>
        <taxon>eudicotyledons</taxon>
        <taxon>Gunneridae</taxon>
        <taxon>Pentapetalae</taxon>
        <taxon>asterids</taxon>
        <taxon>Ericales</taxon>
        <taxon>Theaceae</taxon>
        <taxon>Camellia</taxon>
    </lineage>
</organism>
<dbReference type="EMBL" id="CM045766">
    <property type="protein sequence ID" value="KAI8003820.1"/>
    <property type="molecule type" value="Genomic_DNA"/>
</dbReference>
<name>A0ACC0GRN0_9ERIC</name>
<reference evidence="1 2" key="1">
    <citation type="journal article" date="2022" name="Plant J.">
        <title>Chromosome-level genome of Camellia lanceoleosa provides a valuable resource for understanding genome evolution and self-incompatibility.</title>
        <authorList>
            <person name="Gong W."/>
            <person name="Xiao S."/>
            <person name="Wang L."/>
            <person name="Liao Z."/>
            <person name="Chang Y."/>
            <person name="Mo W."/>
            <person name="Hu G."/>
            <person name="Li W."/>
            <person name="Zhao G."/>
            <person name="Zhu H."/>
            <person name="Hu X."/>
            <person name="Ji K."/>
            <person name="Xiang X."/>
            <person name="Song Q."/>
            <person name="Yuan D."/>
            <person name="Jin S."/>
            <person name="Zhang L."/>
        </authorList>
    </citation>
    <scope>NUCLEOTIDE SEQUENCE [LARGE SCALE GENOMIC DNA]</scope>
    <source>
        <strain evidence="1">SQ_2022a</strain>
    </source>
</reference>
<gene>
    <name evidence="1" type="ORF">LOK49_LG08G02079</name>
</gene>
<sequence>MYSKRSGEGVGPVSKPVRTSDRLRRRPKIYGRPYLYYAPAIIRSREARLRQEQQLLRLPRCCALSVVTNLRCSTRKRRISVNLEDYTDSSGMEDNDLMVRNWIDNSASQDDFSSHKRKKVLETRSLPRREGLRPRCSKAVAREQLIIESDDEQDTSEEKVGQDGTENGNDVEDNDADDGEGQDVRPSTKKPYFGPPQS</sequence>
<dbReference type="Proteomes" id="UP001060215">
    <property type="component" value="Chromosome 9"/>
</dbReference>
<protein>
    <submittedName>
        <fullName evidence="1">ATPase family AAA domain-containing protein</fullName>
    </submittedName>
</protein>
<accession>A0ACC0GRN0</accession>
<evidence type="ECO:0000313" key="1">
    <source>
        <dbReference type="EMBL" id="KAI8003820.1"/>
    </source>
</evidence>